<evidence type="ECO:0000313" key="2">
    <source>
        <dbReference type="EMBL" id="CAK0807778.1"/>
    </source>
</evidence>
<organism evidence="2 3">
    <name type="scientific">Prorocentrum cordatum</name>
    <dbReference type="NCBI Taxonomy" id="2364126"/>
    <lineage>
        <taxon>Eukaryota</taxon>
        <taxon>Sar</taxon>
        <taxon>Alveolata</taxon>
        <taxon>Dinophyceae</taxon>
        <taxon>Prorocentrales</taxon>
        <taxon>Prorocentraceae</taxon>
        <taxon>Prorocentrum</taxon>
    </lineage>
</organism>
<evidence type="ECO:0000313" key="3">
    <source>
        <dbReference type="Proteomes" id="UP001189429"/>
    </source>
</evidence>
<feature type="non-terminal residue" evidence="2">
    <location>
        <position position="69"/>
    </location>
</feature>
<feature type="compositionally biased region" description="Low complexity" evidence="1">
    <location>
        <begin position="56"/>
        <end position="69"/>
    </location>
</feature>
<sequence length="69" mass="7025">MPEDPEDMFESLESTTPGYRPAPRQHVTGGTSEPKDGTDEDEEDPVSPEDFGGGAAAPPNSPAGAAPGA</sequence>
<dbReference type="EMBL" id="CAUYUJ010004006">
    <property type="protein sequence ID" value="CAK0807778.1"/>
    <property type="molecule type" value="Genomic_DNA"/>
</dbReference>
<name>A0ABN9QPH4_9DINO</name>
<reference evidence="2" key="1">
    <citation type="submission" date="2023-10" db="EMBL/GenBank/DDBJ databases">
        <authorList>
            <person name="Chen Y."/>
            <person name="Shah S."/>
            <person name="Dougan E. K."/>
            <person name="Thang M."/>
            <person name="Chan C."/>
        </authorList>
    </citation>
    <scope>NUCLEOTIDE SEQUENCE [LARGE SCALE GENOMIC DNA]</scope>
</reference>
<feature type="compositionally biased region" description="Acidic residues" evidence="1">
    <location>
        <begin position="1"/>
        <end position="10"/>
    </location>
</feature>
<evidence type="ECO:0000256" key="1">
    <source>
        <dbReference type="SAM" id="MobiDB-lite"/>
    </source>
</evidence>
<feature type="compositionally biased region" description="Acidic residues" evidence="1">
    <location>
        <begin position="38"/>
        <end position="47"/>
    </location>
</feature>
<keyword evidence="3" id="KW-1185">Reference proteome</keyword>
<accession>A0ABN9QPH4</accession>
<comment type="caution">
    <text evidence="2">The sequence shown here is derived from an EMBL/GenBank/DDBJ whole genome shotgun (WGS) entry which is preliminary data.</text>
</comment>
<dbReference type="Proteomes" id="UP001189429">
    <property type="component" value="Unassembled WGS sequence"/>
</dbReference>
<feature type="region of interest" description="Disordered" evidence="1">
    <location>
        <begin position="1"/>
        <end position="69"/>
    </location>
</feature>
<protein>
    <submittedName>
        <fullName evidence="2">Uncharacterized protein</fullName>
    </submittedName>
</protein>
<proteinExistence type="predicted"/>
<gene>
    <name evidence="2" type="ORF">PCOR1329_LOCUS13556</name>
</gene>